<feature type="compositionally biased region" description="Basic and acidic residues" evidence="1">
    <location>
        <begin position="194"/>
        <end position="203"/>
    </location>
</feature>
<feature type="compositionally biased region" description="Polar residues" evidence="1">
    <location>
        <begin position="154"/>
        <end position="166"/>
    </location>
</feature>
<proteinExistence type="predicted"/>
<dbReference type="EMBL" id="JBBPBM010000002">
    <property type="protein sequence ID" value="KAK8597183.1"/>
    <property type="molecule type" value="Genomic_DNA"/>
</dbReference>
<comment type="caution">
    <text evidence="2">The sequence shown here is derived from an EMBL/GenBank/DDBJ whole genome shotgun (WGS) entry which is preliminary data.</text>
</comment>
<protein>
    <submittedName>
        <fullName evidence="2">Uncharacterized protein</fullName>
    </submittedName>
</protein>
<evidence type="ECO:0000313" key="3">
    <source>
        <dbReference type="Proteomes" id="UP001472677"/>
    </source>
</evidence>
<accession>A0ABR2G9V4</accession>
<feature type="region of interest" description="Disordered" evidence="1">
    <location>
        <begin position="1"/>
        <end position="37"/>
    </location>
</feature>
<dbReference type="Proteomes" id="UP001472677">
    <property type="component" value="Unassembled WGS sequence"/>
</dbReference>
<feature type="compositionally biased region" description="Basic and acidic residues" evidence="1">
    <location>
        <begin position="84"/>
        <end position="105"/>
    </location>
</feature>
<reference evidence="2 3" key="1">
    <citation type="journal article" date="2024" name="G3 (Bethesda)">
        <title>Genome assembly of Hibiscus sabdariffa L. provides insights into metabolisms of medicinal natural products.</title>
        <authorList>
            <person name="Kim T."/>
        </authorList>
    </citation>
    <scope>NUCLEOTIDE SEQUENCE [LARGE SCALE GENOMIC DNA]</scope>
    <source>
        <strain evidence="2">TK-2024</strain>
        <tissue evidence="2">Old leaves</tissue>
    </source>
</reference>
<evidence type="ECO:0000256" key="1">
    <source>
        <dbReference type="SAM" id="MobiDB-lite"/>
    </source>
</evidence>
<feature type="compositionally biased region" description="Basic and acidic residues" evidence="1">
    <location>
        <begin position="167"/>
        <end position="177"/>
    </location>
</feature>
<name>A0ABR2G9V4_9ROSI</name>
<feature type="region of interest" description="Disordered" evidence="1">
    <location>
        <begin position="79"/>
        <end position="237"/>
    </location>
</feature>
<evidence type="ECO:0000313" key="2">
    <source>
        <dbReference type="EMBL" id="KAK8597183.1"/>
    </source>
</evidence>
<gene>
    <name evidence="2" type="ORF">V6N12_065659</name>
</gene>
<sequence>MGRSKVAMELTGHAYSEPTKGREPRAGSSDGGRGEPIRVHIACRLDVAPYGEQSAEGRSRMGKKGWTMMQMHAQGCAATAQRALRVDRGPRKGHTGFDKSSHRGLGEALQGSGIMLAQQARDEPVISAKGQGRTHPNQGVHEMEKKLQRRPKPSTASGDKQCTSNEFSDHRRSHSEDESLPQHSGEATNMGRLDATHPKETKHFGSRSRPCRRQEGKKAMPPINKSKNPTKTLQTMR</sequence>
<organism evidence="2 3">
    <name type="scientific">Hibiscus sabdariffa</name>
    <name type="common">roselle</name>
    <dbReference type="NCBI Taxonomy" id="183260"/>
    <lineage>
        <taxon>Eukaryota</taxon>
        <taxon>Viridiplantae</taxon>
        <taxon>Streptophyta</taxon>
        <taxon>Embryophyta</taxon>
        <taxon>Tracheophyta</taxon>
        <taxon>Spermatophyta</taxon>
        <taxon>Magnoliopsida</taxon>
        <taxon>eudicotyledons</taxon>
        <taxon>Gunneridae</taxon>
        <taxon>Pentapetalae</taxon>
        <taxon>rosids</taxon>
        <taxon>malvids</taxon>
        <taxon>Malvales</taxon>
        <taxon>Malvaceae</taxon>
        <taxon>Malvoideae</taxon>
        <taxon>Hibiscus</taxon>
    </lineage>
</organism>
<feature type="compositionally biased region" description="Polar residues" evidence="1">
    <location>
        <begin position="225"/>
        <end position="237"/>
    </location>
</feature>
<keyword evidence="3" id="KW-1185">Reference proteome</keyword>